<dbReference type="PROSITE" id="PS51257">
    <property type="entry name" value="PROKAR_LIPOPROTEIN"/>
    <property type="match status" value="1"/>
</dbReference>
<keyword evidence="1" id="KW-0732">Signal</keyword>
<evidence type="ECO:0000313" key="3">
    <source>
        <dbReference type="Proteomes" id="UP001064087"/>
    </source>
</evidence>
<reference evidence="2" key="1">
    <citation type="submission" date="2022-10" db="EMBL/GenBank/DDBJ databases">
        <title>Roseovarius pelagicus sp. nov., isolated from Arctic seawater.</title>
        <authorList>
            <person name="Hong Y.W."/>
            <person name="Hwang C.Y."/>
        </authorList>
    </citation>
    <scope>NUCLEOTIDE SEQUENCE</scope>
    <source>
        <strain evidence="2">HL-MP18</strain>
    </source>
</reference>
<dbReference type="EMBL" id="CP106738">
    <property type="protein sequence ID" value="UXX83966.1"/>
    <property type="molecule type" value="Genomic_DNA"/>
</dbReference>
<evidence type="ECO:0000313" key="2">
    <source>
        <dbReference type="EMBL" id="UXX83966.1"/>
    </source>
</evidence>
<dbReference type="RefSeq" id="WP_165191915.1">
    <property type="nucleotide sequence ID" value="NZ_CP106738.1"/>
</dbReference>
<gene>
    <name evidence="2" type="ORF">N7U68_04740</name>
</gene>
<organism evidence="2 3">
    <name type="scientific">Roseovarius pelagicus</name>
    <dbReference type="NCBI Taxonomy" id="2980108"/>
    <lineage>
        <taxon>Bacteria</taxon>
        <taxon>Pseudomonadati</taxon>
        <taxon>Pseudomonadota</taxon>
        <taxon>Alphaproteobacteria</taxon>
        <taxon>Rhodobacterales</taxon>
        <taxon>Roseobacteraceae</taxon>
        <taxon>Roseovarius</taxon>
    </lineage>
</organism>
<accession>A0ABY6DCU1</accession>
<evidence type="ECO:0000256" key="1">
    <source>
        <dbReference type="SAM" id="SignalP"/>
    </source>
</evidence>
<feature type="signal peptide" evidence="1">
    <location>
        <begin position="1"/>
        <end position="21"/>
    </location>
</feature>
<proteinExistence type="predicted"/>
<keyword evidence="3" id="KW-1185">Reference proteome</keyword>
<evidence type="ECO:0008006" key="4">
    <source>
        <dbReference type="Google" id="ProtNLM"/>
    </source>
</evidence>
<sequence length="112" mass="12280">MTHTRIITSVLAAMLVLGACAKPGEREMFDGKYYPAKAKKDGDRREDFVVTVRRVGQGIEGARKAGRHEGIRYCVETYGDSAIEWKPGSDPEAATVVTEGDALTMRGSCVEW</sequence>
<name>A0ABY6DCU1_9RHOB</name>
<feature type="chain" id="PRO_5045504504" description="Lipoprotein" evidence="1">
    <location>
        <begin position="22"/>
        <end position="112"/>
    </location>
</feature>
<dbReference type="Proteomes" id="UP001064087">
    <property type="component" value="Chromosome"/>
</dbReference>
<protein>
    <recommendedName>
        <fullName evidence="4">Lipoprotein</fullName>
    </recommendedName>
</protein>